<evidence type="ECO:0000256" key="3">
    <source>
        <dbReference type="ARBA" id="ARBA00022729"/>
    </source>
</evidence>
<comment type="caution">
    <text evidence="5">The sequence shown here is derived from an EMBL/GenBank/DDBJ whole genome shotgun (WGS) entry which is preliminary data.</text>
</comment>
<dbReference type="PANTHER" id="PTHR30222:SF17">
    <property type="entry name" value="SPERMIDINE_PUTRESCINE-BINDING PERIPLASMIC PROTEIN"/>
    <property type="match status" value="1"/>
</dbReference>
<evidence type="ECO:0000313" key="5">
    <source>
        <dbReference type="EMBL" id="TKI05386.1"/>
    </source>
</evidence>
<proteinExistence type="predicted"/>
<dbReference type="Proteomes" id="UP000305202">
    <property type="component" value="Unassembled WGS sequence"/>
</dbReference>
<dbReference type="InterPro" id="IPR006311">
    <property type="entry name" value="TAT_signal"/>
</dbReference>
<dbReference type="InterPro" id="IPR019546">
    <property type="entry name" value="TAT_signal_bac_arc"/>
</dbReference>
<keyword evidence="2" id="KW-0813">Transport</keyword>
<dbReference type="EMBL" id="SZPQ01000020">
    <property type="protein sequence ID" value="TKI05386.1"/>
    <property type="molecule type" value="Genomic_DNA"/>
</dbReference>
<gene>
    <name evidence="5" type="ORF">FCN80_14310</name>
</gene>
<name>A0ABY2SNT3_9HYPH</name>
<reference evidence="5 6" key="1">
    <citation type="submission" date="2019-04" db="EMBL/GenBank/DDBJ databases">
        <authorList>
            <person name="Li M."/>
            <person name="Gao C."/>
        </authorList>
    </citation>
    <scope>NUCLEOTIDE SEQUENCE [LARGE SCALE GENOMIC DNA]</scope>
    <source>
        <strain evidence="5 6">BGMRC 2031</strain>
    </source>
</reference>
<protein>
    <submittedName>
        <fullName evidence="5">Extracellular solute-binding protein</fullName>
    </submittedName>
</protein>
<keyword evidence="3" id="KW-0732">Signal</keyword>
<evidence type="ECO:0000256" key="2">
    <source>
        <dbReference type="ARBA" id="ARBA00022448"/>
    </source>
</evidence>
<dbReference type="Pfam" id="PF13343">
    <property type="entry name" value="SBP_bac_6"/>
    <property type="match status" value="1"/>
</dbReference>
<evidence type="ECO:0000256" key="4">
    <source>
        <dbReference type="ARBA" id="ARBA00022764"/>
    </source>
</evidence>
<dbReference type="PROSITE" id="PS51318">
    <property type="entry name" value="TAT"/>
    <property type="match status" value="1"/>
</dbReference>
<keyword evidence="4" id="KW-0574">Periplasm</keyword>
<dbReference type="PRINTS" id="PR00909">
    <property type="entry name" value="SPERMDNBNDNG"/>
</dbReference>
<dbReference type="InterPro" id="IPR001188">
    <property type="entry name" value="Sperm_putr-bd"/>
</dbReference>
<dbReference type="SUPFAM" id="SSF53850">
    <property type="entry name" value="Periplasmic binding protein-like II"/>
    <property type="match status" value="1"/>
</dbReference>
<evidence type="ECO:0000313" key="6">
    <source>
        <dbReference type="Proteomes" id="UP000305202"/>
    </source>
</evidence>
<dbReference type="RefSeq" id="WP_136990948.1">
    <property type="nucleotide sequence ID" value="NZ_SZPQ01000020.1"/>
</dbReference>
<comment type="subcellular location">
    <subcellularLocation>
        <location evidence="1">Periplasm</location>
    </subcellularLocation>
</comment>
<dbReference type="NCBIfam" id="TIGR01409">
    <property type="entry name" value="TAT_signal_seq"/>
    <property type="match status" value="1"/>
</dbReference>
<keyword evidence="6" id="KW-1185">Reference proteome</keyword>
<dbReference type="PANTHER" id="PTHR30222">
    <property type="entry name" value="SPERMIDINE/PUTRESCINE-BINDING PERIPLASMIC PROTEIN"/>
    <property type="match status" value="1"/>
</dbReference>
<organism evidence="5 6">
    <name type="scientific">Martelella alba</name>
    <dbReference type="NCBI Taxonomy" id="2590451"/>
    <lineage>
        <taxon>Bacteria</taxon>
        <taxon>Pseudomonadati</taxon>
        <taxon>Pseudomonadota</taxon>
        <taxon>Alphaproteobacteria</taxon>
        <taxon>Hyphomicrobiales</taxon>
        <taxon>Aurantimonadaceae</taxon>
        <taxon>Martelella</taxon>
    </lineage>
</organism>
<accession>A0ABY2SNT3</accession>
<evidence type="ECO:0000256" key="1">
    <source>
        <dbReference type="ARBA" id="ARBA00004418"/>
    </source>
</evidence>
<dbReference type="Gene3D" id="3.40.190.10">
    <property type="entry name" value="Periplasmic binding protein-like II"/>
    <property type="match status" value="2"/>
</dbReference>
<sequence length="364" mass="39588">MAFEEVNKHGVSRRTLLKGVGVGTAAAMLGMLPRGAMAQDKKIVWGTNADYAKPELLAPFTQKTATTVGTQFFADPSELIAKIKSGGAGIDVLTDGSYHSQITYDAGILRPVDLAKLKNWQALLPQFQSAGGLAFNGKQYGIPYAWGTDSVVYNRQALGVEIDDIGALFNKKYAGQIAMPNGLFESLVATALYLGIKKPFAMDQKELDEVTKALIAQKPLVRTYWNDIGDLKNLMATGEVTLCWGWKMLLDLRKDGIDVQWSHPKQGELAWYDAAFVTTEASGAALEDTYAFLDYLIGDTYGRLMGEQIGYATTSTAAIKAMTSATRSALGLDKVDDFLAKAVWWTSPTRPAAYQAAWDKVLNA</sequence>